<dbReference type="EMBL" id="JAAAUY010000385">
    <property type="protein sequence ID" value="KAF9330589.1"/>
    <property type="molecule type" value="Genomic_DNA"/>
</dbReference>
<gene>
    <name evidence="2" type="ORF">BG006_006453</name>
</gene>
<evidence type="ECO:0000313" key="3">
    <source>
        <dbReference type="Proteomes" id="UP000696485"/>
    </source>
</evidence>
<dbReference type="Proteomes" id="UP000696485">
    <property type="component" value="Unassembled WGS sequence"/>
</dbReference>
<accession>A0A9P5SL46</accession>
<dbReference type="AlphaFoldDB" id="A0A9P5SL46"/>
<keyword evidence="1" id="KW-0472">Membrane</keyword>
<evidence type="ECO:0000256" key="1">
    <source>
        <dbReference type="SAM" id="Phobius"/>
    </source>
</evidence>
<feature type="transmembrane region" description="Helical" evidence="1">
    <location>
        <begin position="37"/>
        <end position="60"/>
    </location>
</feature>
<organism evidence="2 3">
    <name type="scientific">Podila minutissima</name>
    <dbReference type="NCBI Taxonomy" id="64525"/>
    <lineage>
        <taxon>Eukaryota</taxon>
        <taxon>Fungi</taxon>
        <taxon>Fungi incertae sedis</taxon>
        <taxon>Mucoromycota</taxon>
        <taxon>Mortierellomycotina</taxon>
        <taxon>Mortierellomycetes</taxon>
        <taxon>Mortierellales</taxon>
        <taxon>Mortierellaceae</taxon>
        <taxon>Podila</taxon>
    </lineage>
</organism>
<keyword evidence="1" id="KW-1133">Transmembrane helix</keyword>
<sequence>MSSGSLLCTRIFLIVLCVAVDICAITVMVTLKIRFQLAYWFVWLPLILSLMSSSVFCTSAKTSPADTTSRKVLLVILAAAWFASPSYRISMISKTNTPFFATWFCASLACKMQSISDICGLLMGLFSLVELALAAKYSKAYPGQKPVTAIFVASSTADQNSVYIPLGTQQAHQQPVAQSYAYNHQGYDQSQPLQPQPGYGYPAATPATTNAYQPPGFQQTTANAAPYHF</sequence>
<feature type="transmembrane region" description="Helical" evidence="1">
    <location>
        <begin position="12"/>
        <end position="31"/>
    </location>
</feature>
<name>A0A9P5SL46_9FUNG</name>
<reference evidence="2" key="1">
    <citation type="journal article" date="2020" name="Fungal Divers.">
        <title>Resolving the Mortierellaceae phylogeny through synthesis of multi-gene phylogenetics and phylogenomics.</title>
        <authorList>
            <person name="Vandepol N."/>
            <person name="Liber J."/>
            <person name="Desiro A."/>
            <person name="Na H."/>
            <person name="Kennedy M."/>
            <person name="Barry K."/>
            <person name="Grigoriev I.V."/>
            <person name="Miller A.N."/>
            <person name="O'Donnell K."/>
            <person name="Stajich J.E."/>
            <person name="Bonito G."/>
        </authorList>
    </citation>
    <scope>NUCLEOTIDE SEQUENCE</scope>
    <source>
        <strain evidence="2">NVP1</strain>
    </source>
</reference>
<proteinExistence type="predicted"/>
<protein>
    <submittedName>
        <fullName evidence="2">Uncharacterized protein</fullName>
    </submittedName>
</protein>
<evidence type="ECO:0000313" key="2">
    <source>
        <dbReference type="EMBL" id="KAF9330589.1"/>
    </source>
</evidence>
<comment type="caution">
    <text evidence="2">The sequence shown here is derived from an EMBL/GenBank/DDBJ whole genome shotgun (WGS) entry which is preliminary data.</text>
</comment>
<keyword evidence="1" id="KW-0812">Transmembrane</keyword>
<feature type="transmembrane region" description="Helical" evidence="1">
    <location>
        <begin position="72"/>
        <end position="92"/>
    </location>
</feature>
<keyword evidence="3" id="KW-1185">Reference proteome</keyword>
<feature type="transmembrane region" description="Helical" evidence="1">
    <location>
        <begin position="112"/>
        <end position="135"/>
    </location>
</feature>